<evidence type="ECO:0000313" key="3">
    <source>
        <dbReference type="EMBL" id="STX60959.1"/>
    </source>
</evidence>
<reference evidence="2 4" key="1">
    <citation type="submission" date="2015-11" db="EMBL/GenBank/DDBJ databases">
        <title>Genomic analysis of 38 Legionella species identifies large and diverse effector repertoires.</title>
        <authorList>
            <person name="Burstein D."/>
            <person name="Amaro F."/>
            <person name="Zusman T."/>
            <person name="Lifshitz Z."/>
            <person name="Cohen O."/>
            <person name="Gilbert J.A."/>
            <person name="Pupko T."/>
            <person name="Shuman H.A."/>
            <person name="Segal G."/>
        </authorList>
    </citation>
    <scope>NUCLEOTIDE SEQUENCE [LARGE SCALE GENOMIC DNA]</scope>
    <source>
        <strain evidence="2 4">CDC#1407-AL-14</strain>
    </source>
</reference>
<reference evidence="3 5" key="2">
    <citation type="submission" date="2018-06" db="EMBL/GenBank/DDBJ databases">
        <authorList>
            <consortium name="Pathogen Informatics"/>
            <person name="Doyle S."/>
        </authorList>
    </citation>
    <scope>NUCLEOTIDE SEQUENCE [LARGE SCALE GENOMIC DNA]</scope>
    <source>
        <strain evidence="3 5">NCTC12437</strain>
    </source>
</reference>
<feature type="domain" description="Glyoxalase-related protein" evidence="1">
    <location>
        <begin position="4"/>
        <end position="60"/>
    </location>
</feature>
<keyword evidence="4" id="KW-1185">Reference proteome</keyword>
<dbReference type="InterPro" id="IPR045517">
    <property type="entry name" value="Glyoxalase_8"/>
</dbReference>
<dbReference type="EMBL" id="UGNW01000002">
    <property type="protein sequence ID" value="STX60959.1"/>
    <property type="molecule type" value="Genomic_DNA"/>
</dbReference>
<sequence>MMLSVQSVKKQAHILKTFLFEKNSNISHSSCLQAVAKINGYKDWNTMLALLTRNTENNEMSYDNNPKSYVHDVAEQLQELESYVYELARQVDHVQTKLNEHEPYILLQQGIDPWNSPD</sequence>
<dbReference type="RefSeq" id="WP_131793065.1">
    <property type="nucleotide sequence ID" value="NZ_CAAAHV010000064.1"/>
</dbReference>
<dbReference type="AlphaFoldDB" id="A0A378JVC9"/>
<organism evidence="3 5">
    <name type="scientific">Legionella birminghamensis</name>
    <dbReference type="NCBI Taxonomy" id="28083"/>
    <lineage>
        <taxon>Bacteria</taxon>
        <taxon>Pseudomonadati</taxon>
        <taxon>Pseudomonadota</taxon>
        <taxon>Gammaproteobacteria</taxon>
        <taxon>Legionellales</taxon>
        <taxon>Legionellaceae</taxon>
        <taxon>Legionella</taxon>
    </lineage>
</organism>
<accession>A0A378JVC9</accession>
<evidence type="ECO:0000259" key="1">
    <source>
        <dbReference type="Pfam" id="PF20066"/>
    </source>
</evidence>
<dbReference type="OrthoDB" id="9803104at2"/>
<dbReference type="Proteomes" id="UP000255066">
    <property type="component" value="Unassembled WGS sequence"/>
</dbReference>
<protein>
    <recommendedName>
        <fullName evidence="1">Glyoxalase-related protein domain-containing protein</fullName>
    </recommendedName>
</protein>
<dbReference type="Pfam" id="PF20066">
    <property type="entry name" value="Glyoxalase_8"/>
    <property type="match status" value="1"/>
</dbReference>
<proteinExistence type="predicted"/>
<name>A0A378JVC9_9GAMM</name>
<evidence type="ECO:0000313" key="5">
    <source>
        <dbReference type="Proteomes" id="UP000255066"/>
    </source>
</evidence>
<gene>
    <name evidence="2" type="ORF">Lbir_0286</name>
    <name evidence="3" type="ORF">NCTC12437_03251</name>
</gene>
<dbReference type="EMBL" id="LNXT01000002">
    <property type="protein sequence ID" value="KTC75708.1"/>
    <property type="molecule type" value="Genomic_DNA"/>
</dbReference>
<evidence type="ECO:0000313" key="4">
    <source>
        <dbReference type="Proteomes" id="UP000054735"/>
    </source>
</evidence>
<dbReference type="Proteomes" id="UP000054735">
    <property type="component" value="Unassembled WGS sequence"/>
</dbReference>
<evidence type="ECO:0000313" key="2">
    <source>
        <dbReference type="EMBL" id="KTC75708.1"/>
    </source>
</evidence>